<dbReference type="PIRSF" id="PIRSF020565">
    <property type="entry name" value="3Ho_Ac_ACP_DH_prd"/>
    <property type="match status" value="1"/>
</dbReference>
<gene>
    <name evidence="1" type="ORF">GCM10009111_19350</name>
</gene>
<evidence type="ECO:0000313" key="1">
    <source>
        <dbReference type="EMBL" id="GAA0817729.1"/>
    </source>
</evidence>
<reference evidence="2" key="1">
    <citation type="journal article" date="2019" name="Int. J. Syst. Evol. Microbiol.">
        <title>The Global Catalogue of Microorganisms (GCM) 10K type strain sequencing project: providing services to taxonomists for standard genome sequencing and annotation.</title>
        <authorList>
            <consortium name="The Broad Institute Genomics Platform"/>
            <consortium name="The Broad Institute Genome Sequencing Center for Infectious Disease"/>
            <person name="Wu L."/>
            <person name="Ma J."/>
        </authorList>
    </citation>
    <scope>NUCLEOTIDE SEQUENCE [LARGE SCALE GENOMIC DNA]</scope>
    <source>
        <strain evidence="2">JCM 15608</strain>
    </source>
</reference>
<keyword evidence="2" id="KW-1185">Reference proteome</keyword>
<dbReference type="InterPro" id="IPR029069">
    <property type="entry name" value="HotDog_dom_sf"/>
</dbReference>
<comment type="caution">
    <text evidence="1">The sequence shown here is derived from an EMBL/GenBank/DDBJ whole genome shotgun (WGS) entry which is preliminary data.</text>
</comment>
<organism evidence="1 2">
    <name type="scientific">Colwellia asteriadis</name>
    <dbReference type="NCBI Taxonomy" id="517723"/>
    <lineage>
        <taxon>Bacteria</taxon>
        <taxon>Pseudomonadati</taxon>
        <taxon>Pseudomonadota</taxon>
        <taxon>Gammaproteobacteria</taxon>
        <taxon>Alteromonadales</taxon>
        <taxon>Colwelliaceae</taxon>
        <taxon>Colwellia</taxon>
    </lineage>
</organism>
<dbReference type="SUPFAM" id="SSF54637">
    <property type="entry name" value="Thioesterase/thiol ester dehydrase-isomerase"/>
    <property type="match status" value="1"/>
</dbReference>
<proteinExistence type="predicted"/>
<sequence>MHSYDIEQLIVHRDPMILISGLADYDQTTAHCWVNISETSPFYQKDIAGVPSYIGIEYMAQAIAAYAGAKALDNNSTIQVGFLLGSRKYLTHQASFSCDSKLDIFIEELYIEPSGLSVFNCTIKHGDNLLAEAKVNTFQPEDASQFIKENS</sequence>
<accession>A0ABP3WIM6</accession>
<protein>
    <submittedName>
        <fullName evidence="1">Hotdog family protein</fullName>
    </submittedName>
</protein>
<dbReference type="EMBL" id="BAAAFA010000006">
    <property type="protein sequence ID" value="GAA0817729.1"/>
    <property type="molecule type" value="Genomic_DNA"/>
</dbReference>
<name>A0ABP3WIM6_9GAMM</name>
<dbReference type="Pfam" id="PF22817">
    <property type="entry name" value="ApeP-like"/>
    <property type="match status" value="1"/>
</dbReference>
<dbReference type="Gene3D" id="3.10.129.10">
    <property type="entry name" value="Hotdog Thioesterase"/>
    <property type="match status" value="1"/>
</dbReference>
<dbReference type="Proteomes" id="UP001500021">
    <property type="component" value="Unassembled WGS sequence"/>
</dbReference>
<dbReference type="RefSeq" id="WP_343817271.1">
    <property type="nucleotide sequence ID" value="NZ_BAAAFA010000006.1"/>
</dbReference>
<evidence type="ECO:0000313" key="2">
    <source>
        <dbReference type="Proteomes" id="UP001500021"/>
    </source>
</evidence>
<dbReference type="InterPro" id="IPR016776">
    <property type="entry name" value="ApeP-like_dehydratase"/>
</dbReference>